<dbReference type="EMBL" id="CAJOBI010045265">
    <property type="protein sequence ID" value="CAF4344463.1"/>
    <property type="molecule type" value="Genomic_DNA"/>
</dbReference>
<reference evidence="2" key="1">
    <citation type="submission" date="2021-02" db="EMBL/GenBank/DDBJ databases">
        <authorList>
            <person name="Nowell W R."/>
        </authorList>
    </citation>
    <scope>NUCLEOTIDE SEQUENCE</scope>
</reference>
<gene>
    <name evidence="2" type="ORF">SMN809_LOCUS27953</name>
</gene>
<evidence type="ECO:0000256" key="1">
    <source>
        <dbReference type="SAM" id="MobiDB-lite"/>
    </source>
</evidence>
<name>A0A8S2ULJ0_9BILA</name>
<accession>A0A8S2ULJ0</accession>
<feature type="non-terminal residue" evidence="2">
    <location>
        <position position="1"/>
    </location>
</feature>
<evidence type="ECO:0000313" key="2">
    <source>
        <dbReference type="EMBL" id="CAF4344463.1"/>
    </source>
</evidence>
<protein>
    <submittedName>
        <fullName evidence="2">Uncharacterized protein</fullName>
    </submittedName>
</protein>
<dbReference type="AlphaFoldDB" id="A0A8S2ULJ0"/>
<comment type="caution">
    <text evidence="2">The sequence shown here is derived from an EMBL/GenBank/DDBJ whole genome shotgun (WGS) entry which is preliminary data.</text>
</comment>
<proteinExistence type="predicted"/>
<evidence type="ECO:0000313" key="3">
    <source>
        <dbReference type="Proteomes" id="UP000676336"/>
    </source>
</evidence>
<organism evidence="2 3">
    <name type="scientific">Rotaria magnacalcarata</name>
    <dbReference type="NCBI Taxonomy" id="392030"/>
    <lineage>
        <taxon>Eukaryota</taxon>
        <taxon>Metazoa</taxon>
        <taxon>Spiralia</taxon>
        <taxon>Gnathifera</taxon>
        <taxon>Rotifera</taxon>
        <taxon>Eurotatoria</taxon>
        <taxon>Bdelloidea</taxon>
        <taxon>Philodinida</taxon>
        <taxon>Philodinidae</taxon>
        <taxon>Rotaria</taxon>
    </lineage>
</organism>
<feature type="region of interest" description="Disordered" evidence="1">
    <location>
        <begin position="35"/>
        <end position="68"/>
    </location>
</feature>
<feature type="compositionally biased region" description="Polar residues" evidence="1">
    <location>
        <begin position="49"/>
        <end position="68"/>
    </location>
</feature>
<dbReference type="Proteomes" id="UP000676336">
    <property type="component" value="Unassembled WGS sequence"/>
</dbReference>
<feature type="non-terminal residue" evidence="2">
    <location>
        <position position="68"/>
    </location>
</feature>
<sequence length="68" mass="7697">NKYPGLSAIIGHHMRPAPIYHREIPPITTTTTTTITATATPQRRRRFETSTTTLNEYGQNEPWTQTTA</sequence>